<dbReference type="Gene3D" id="3.40.720.10">
    <property type="entry name" value="Alkaline Phosphatase, subunit A"/>
    <property type="match status" value="1"/>
</dbReference>
<dbReference type="InterPro" id="IPR002591">
    <property type="entry name" value="Phosphodiest/P_Trfase"/>
</dbReference>
<keyword evidence="6 11" id="KW-0812">Transmembrane</keyword>
<feature type="transmembrane region" description="Helical" evidence="11">
    <location>
        <begin position="562"/>
        <end position="578"/>
    </location>
</feature>
<feature type="transmembrane region" description="Helical" evidence="11">
    <location>
        <begin position="726"/>
        <end position="745"/>
    </location>
</feature>
<dbReference type="InterPro" id="IPR017850">
    <property type="entry name" value="Alkaline_phosphatase_core_sf"/>
</dbReference>
<dbReference type="Proteomes" id="UP000189911">
    <property type="component" value="Chromosome F"/>
</dbReference>
<dbReference type="InterPro" id="IPR037675">
    <property type="entry name" value="PIG-O_N"/>
</dbReference>
<dbReference type="SUPFAM" id="SSF53649">
    <property type="entry name" value="Alkaline phosphatase-like"/>
    <property type="match status" value="1"/>
</dbReference>
<accession>A0A1G4K9R8</accession>
<evidence type="ECO:0000256" key="6">
    <source>
        <dbReference type="ARBA" id="ARBA00022692"/>
    </source>
</evidence>
<evidence type="ECO:0000256" key="3">
    <source>
        <dbReference type="ARBA" id="ARBA00008695"/>
    </source>
</evidence>
<feature type="transmembrane region" description="Helical" evidence="11">
    <location>
        <begin position="985"/>
        <end position="1007"/>
    </location>
</feature>
<evidence type="ECO:0000256" key="2">
    <source>
        <dbReference type="ARBA" id="ARBA00004687"/>
    </source>
</evidence>
<comment type="subcellular location">
    <subcellularLocation>
        <location evidence="1">Endoplasmic reticulum membrane</location>
        <topology evidence="1">Multi-pass membrane protein</topology>
    </subcellularLocation>
</comment>
<feature type="transmembrane region" description="Helical" evidence="11">
    <location>
        <begin position="942"/>
        <end position="965"/>
    </location>
</feature>
<dbReference type="EMBL" id="LT598452">
    <property type="protein sequence ID" value="SCV00875.1"/>
    <property type="molecule type" value="Genomic_DNA"/>
</dbReference>
<protein>
    <submittedName>
        <fullName evidence="12">LANO_0F09010g1_1</fullName>
    </submittedName>
</protein>
<feature type="transmembrane region" description="Helical" evidence="11">
    <location>
        <begin position="766"/>
        <end position="785"/>
    </location>
</feature>
<keyword evidence="8 11" id="KW-1133">Transmembrane helix</keyword>
<comment type="pathway">
    <text evidence="2">Glycolipid biosynthesis; glycosylphosphatidylinositol-anchor biosynthesis.</text>
</comment>
<comment type="similarity">
    <text evidence="3">Belongs to the PIGG/PIGN/PIGO family. PIGO subfamily.</text>
</comment>
<dbReference type="UniPathway" id="UPA00196"/>
<feature type="transmembrane region" description="Helical" evidence="11">
    <location>
        <begin position="693"/>
        <end position="714"/>
    </location>
</feature>
<feature type="transmembrane region" description="Helical" evidence="11">
    <location>
        <begin position="590"/>
        <end position="609"/>
    </location>
</feature>
<sequence length="1021" mass="115755">MLGIEAHRGTMSSVDATDETRVKKSIMNSSIEDKRLHWSRLHRFKTTHRLYIYLMGSLAILQIIAIAFFSKGFLLTRNVLENVSTESHYEPKFSKCVILVIDALRFDFTIPVDTDYVSYDANFHNNFDVFHPNEDSQSSLLLKFIADPPTTTLQRLKGLTTGSLPTFIDAGSNFDGSVIEEDNLILQMFRNNKTVYFAGDDTWDALFSPFLSPSSRPFESLNVWDLDTVDNGVMSFFDEHLLSENSNTNGWDVLIGHMLGIDHVGHKYGPGHFTMREKQLQANAFIKRICDKIDEETLFIVMGDHGMDHTGNHGGDSKAELEAALWLYSKKPKMWKHMTSSNYNTSDLGEEYRQVNQIDLVPTLSLLLGLPIPFNNLGWPIDEVATTTDELKAYNNITLNQIRDYKEVSKVITDSTKDERLQELWSKSLLDISVGSEYQKYFLESCKDLWARFDYWSIATGIALLTASLLLLIIVTKLIPSIVIGQMVSEFVPSITIMSLVSNVCFNGIFHVLHQPVFLENWIWCTLFATAIGIIVGCFITIFDRYNVAWISRKFVEDLSDYWSRIAALFITLHALLFTSNSFTIWEDKIVSFFLATLGMLTLYEFMFLPKRRLTTALLTAAMGEKKPSPLGKAHLASEAESSPFGKFARIVGGYHSIVLVVCTRLSSMITICREEQGEYCTPTFTTANNYSYWCLTLCLVVVAFLPSCLRGYYNVCSSYQAAAPIWIGQFLRYVLLTNFCYWTICALENTIPGWSWDAKILKLTISRIVAGFSLIAANVGWMMGPLCVKLNIHNTDVKSQQATILGYANVYGAQFFLLVINFFMCIMLFNKPLAQISLFLMCNQLLSILEIFDLLKLKDNLIGPVTMGLLAYQQFFATGHQATIPAVQWDVGFVLTERIKFPFTHLGIVMNTFGPHIIVALSVALLTLWKQPPTVLKPQTLLARIVSNCGMLLIYNTVLCLSSFVWVTHFRRHLMVWKIFCPRFMFAGLSLIVIQVVITLVTIAFASGRLIRQINNLFWN</sequence>
<feature type="transmembrane region" description="Helical" evidence="11">
    <location>
        <begin position="521"/>
        <end position="542"/>
    </location>
</feature>
<dbReference type="Pfam" id="PF01663">
    <property type="entry name" value="Phosphodiest"/>
    <property type="match status" value="1"/>
</dbReference>
<dbReference type="AlphaFoldDB" id="A0A1G4K9R8"/>
<gene>
    <name evidence="12" type="ORF">LANO_0F09010G</name>
</gene>
<keyword evidence="7" id="KW-0256">Endoplasmic reticulum</keyword>
<organism evidence="12 13">
    <name type="scientific">Lachancea nothofagi CBS 11611</name>
    <dbReference type="NCBI Taxonomy" id="1266666"/>
    <lineage>
        <taxon>Eukaryota</taxon>
        <taxon>Fungi</taxon>
        <taxon>Dikarya</taxon>
        <taxon>Ascomycota</taxon>
        <taxon>Saccharomycotina</taxon>
        <taxon>Saccharomycetes</taxon>
        <taxon>Saccharomycetales</taxon>
        <taxon>Saccharomycetaceae</taxon>
        <taxon>Lachancea</taxon>
    </lineage>
</organism>
<feature type="transmembrane region" description="Helical" evidence="11">
    <location>
        <begin position="455"/>
        <end position="479"/>
    </location>
</feature>
<dbReference type="CDD" id="cd16023">
    <property type="entry name" value="GPI_EPT_3"/>
    <property type="match status" value="1"/>
</dbReference>
<keyword evidence="4" id="KW-0337">GPI-anchor biosynthesis</keyword>
<evidence type="ECO:0000256" key="5">
    <source>
        <dbReference type="ARBA" id="ARBA00022679"/>
    </source>
</evidence>
<keyword evidence="5" id="KW-0808">Transferase</keyword>
<keyword evidence="13" id="KW-1185">Reference proteome</keyword>
<feature type="transmembrane region" description="Helical" evidence="11">
    <location>
        <begin position="909"/>
        <end position="930"/>
    </location>
</feature>
<dbReference type="InterPro" id="IPR039524">
    <property type="entry name" value="PIGO/GPI13"/>
</dbReference>
<dbReference type="GO" id="GO:0006506">
    <property type="term" value="P:GPI anchor biosynthetic process"/>
    <property type="evidence" value="ECO:0007669"/>
    <property type="project" value="UniProtKB-UniPathway"/>
</dbReference>
<name>A0A1G4K9R8_9SACH</name>
<evidence type="ECO:0000313" key="13">
    <source>
        <dbReference type="Proteomes" id="UP000189911"/>
    </source>
</evidence>
<evidence type="ECO:0000256" key="10">
    <source>
        <dbReference type="ARBA" id="ARBA00023180"/>
    </source>
</evidence>
<dbReference type="PANTHER" id="PTHR23071:SF1">
    <property type="entry name" value="GPI ETHANOLAMINE PHOSPHATE TRANSFERASE 3"/>
    <property type="match status" value="1"/>
</dbReference>
<dbReference type="GO" id="GO:0051377">
    <property type="term" value="F:mannose-ethanolamine phosphotransferase activity"/>
    <property type="evidence" value="ECO:0007669"/>
    <property type="project" value="InterPro"/>
</dbReference>
<feature type="transmembrane region" description="Helical" evidence="11">
    <location>
        <begin position="491"/>
        <end position="509"/>
    </location>
</feature>
<evidence type="ECO:0000313" key="12">
    <source>
        <dbReference type="EMBL" id="SCV00875.1"/>
    </source>
</evidence>
<evidence type="ECO:0000256" key="4">
    <source>
        <dbReference type="ARBA" id="ARBA00022502"/>
    </source>
</evidence>
<dbReference type="GO" id="GO:0005789">
    <property type="term" value="C:endoplasmic reticulum membrane"/>
    <property type="evidence" value="ECO:0007669"/>
    <property type="project" value="UniProtKB-SubCell"/>
</dbReference>
<feature type="transmembrane region" description="Helical" evidence="11">
    <location>
        <begin position="50"/>
        <end position="69"/>
    </location>
</feature>
<keyword evidence="9 11" id="KW-0472">Membrane</keyword>
<dbReference type="OrthoDB" id="272139at2759"/>
<evidence type="ECO:0000256" key="9">
    <source>
        <dbReference type="ARBA" id="ARBA00023136"/>
    </source>
</evidence>
<reference evidence="13" key="1">
    <citation type="submission" date="2016-03" db="EMBL/GenBank/DDBJ databases">
        <authorList>
            <person name="Devillers Hugo."/>
        </authorList>
    </citation>
    <scope>NUCLEOTIDE SEQUENCE [LARGE SCALE GENOMIC DNA]</scope>
</reference>
<evidence type="ECO:0000256" key="7">
    <source>
        <dbReference type="ARBA" id="ARBA00022824"/>
    </source>
</evidence>
<feature type="transmembrane region" description="Helical" evidence="11">
    <location>
        <begin position="805"/>
        <end position="830"/>
    </location>
</feature>
<evidence type="ECO:0000256" key="11">
    <source>
        <dbReference type="SAM" id="Phobius"/>
    </source>
</evidence>
<proteinExistence type="inferred from homology"/>
<dbReference type="PANTHER" id="PTHR23071">
    <property type="entry name" value="PHOSPHATIDYLINOSITOL GLYCAN"/>
    <property type="match status" value="1"/>
</dbReference>
<evidence type="ECO:0000256" key="1">
    <source>
        <dbReference type="ARBA" id="ARBA00004477"/>
    </source>
</evidence>
<evidence type="ECO:0000256" key="8">
    <source>
        <dbReference type="ARBA" id="ARBA00022989"/>
    </source>
</evidence>
<keyword evidence="10" id="KW-0325">Glycoprotein</keyword>